<keyword evidence="1" id="KW-0472">Membrane</keyword>
<name>T0RLS0_SAPDV</name>
<organism evidence="3 4">
    <name type="scientific">Saprolegnia diclina (strain VS20)</name>
    <dbReference type="NCBI Taxonomy" id="1156394"/>
    <lineage>
        <taxon>Eukaryota</taxon>
        <taxon>Sar</taxon>
        <taxon>Stramenopiles</taxon>
        <taxon>Oomycota</taxon>
        <taxon>Saprolegniomycetes</taxon>
        <taxon>Saprolegniales</taxon>
        <taxon>Saprolegniaceae</taxon>
        <taxon>Saprolegnia</taxon>
    </lineage>
</organism>
<keyword evidence="4" id="KW-1185">Reference proteome</keyword>
<dbReference type="GO" id="GO:0015937">
    <property type="term" value="P:coenzyme A biosynthetic process"/>
    <property type="evidence" value="ECO:0007669"/>
    <property type="project" value="TreeGrafter"/>
</dbReference>
<dbReference type="NCBIfam" id="NF001985">
    <property type="entry name" value="PRK00777.1"/>
    <property type="match status" value="1"/>
</dbReference>
<accession>T0RLS0</accession>
<keyword evidence="1" id="KW-0812">Transmembrane</keyword>
<dbReference type="InterPro" id="IPR004821">
    <property type="entry name" value="Cyt_trans-like"/>
</dbReference>
<dbReference type="Proteomes" id="UP000030762">
    <property type="component" value="Unassembled WGS sequence"/>
</dbReference>
<dbReference type="OMA" id="HNGHKKL"/>
<protein>
    <recommendedName>
        <fullName evidence="2">Cytidyltransferase-like domain-containing protein</fullName>
    </recommendedName>
</protein>
<dbReference type="PROSITE" id="PS51257">
    <property type="entry name" value="PROKAR_LIPOPROTEIN"/>
    <property type="match status" value="1"/>
</dbReference>
<dbReference type="OrthoDB" id="330671at2759"/>
<evidence type="ECO:0000256" key="1">
    <source>
        <dbReference type="SAM" id="Phobius"/>
    </source>
</evidence>
<evidence type="ECO:0000313" key="4">
    <source>
        <dbReference type="Proteomes" id="UP000030762"/>
    </source>
</evidence>
<dbReference type="GeneID" id="19949977"/>
<gene>
    <name evidence="3" type="ORF">SDRG_09250</name>
</gene>
<dbReference type="VEuPathDB" id="FungiDB:SDRG_09250"/>
<dbReference type="STRING" id="1156394.T0RLS0"/>
<dbReference type="Pfam" id="PF01467">
    <property type="entry name" value="CTP_transf_like"/>
    <property type="match status" value="1"/>
</dbReference>
<keyword evidence="1" id="KW-1133">Transmembrane helix</keyword>
<sequence length="341" mass="37479">MKQKLPYVGAGLGTVLCGAAAAACVYSLVTIRARPKKLLTESGSPQVPVGLLRLSHPGDEFLHLLRNDVLLEKTIDRVSSRLLIYVETPPGMATSARLQFLSDLYNNVWDLACYVGKYELDIRLVASHDRSWDELLATPEVTGVFGYHGMDVSELNAQRPAHLPRVGFYPLKTYVERLVNPAQFAYLEDPSTTLAKEAVVVVGGTFDHLHNGHKKLLSLAAAVTSSLLIVGVTAPHMLEKKKLGYLIQPLDMRKRKVTEYLACITPSLQADIMTIDDPFGPAISSPQITGIVVSTETVPGAVKINEIRAERGLSPLKIYVCRRTECSTLSSSFIREQIARR</sequence>
<dbReference type="EMBL" id="JH767160">
    <property type="protein sequence ID" value="EQC33268.1"/>
    <property type="molecule type" value="Genomic_DNA"/>
</dbReference>
<dbReference type="eggNOG" id="KOG3351">
    <property type="taxonomic scope" value="Eukaryota"/>
</dbReference>
<reference evidence="3 4" key="1">
    <citation type="submission" date="2012-04" db="EMBL/GenBank/DDBJ databases">
        <title>The Genome Sequence of Saprolegnia declina VS20.</title>
        <authorList>
            <consortium name="The Broad Institute Genome Sequencing Platform"/>
            <person name="Russ C."/>
            <person name="Nusbaum C."/>
            <person name="Tyler B."/>
            <person name="van West P."/>
            <person name="Dieguez-Uribeondo J."/>
            <person name="de Bruijn I."/>
            <person name="Tripathy S."/>
            <person name="Jiang R."/>
            <person name="Young S.K."/>
            <person name="Zeng Q."/>
            <person name="Gargeya S."/>
            <person name="Fitzgerald M."/>
            <person name="Haas B."/>
            <person name="Abouelleil A."/>
            <person name="Alvarado L."/>
            <person name="Arachchi H.M."/>
            <person name="Berlin A."/>
            <person name="Chapman S.B."/>
            <person name="Goldberg J."/>
            <person name="Griggs A."/>
            <person name="Gujja S."/>
            <person name="Hansen M."/>
            <person name="Howarth C."/>
            <person name="Imamovic A."/>
            <person name="Larimer J."/>
            <person name="McCowen C."/>
            <person name="Montmayeur A."/>
            <person name="Murphy C."/>
            <person name="Neiman D."/>
            <person name="Pearson M."/>
            <person name="Priest M."/>
            <person name="Roberts A."/>
            <person name="Saif S."/>
            <person name="Shea T."/>
            <person name="Sisk P."/>
            <person name="Sykes S."/>
            <person name="Wortman J."/>
            <person name="Nusbaum C."/>
            <person name="Birren B."/>
        </authorList>
    </citation>
    <scope>NUCLEOTIDE SEQUENCE [LARGE SCALE GENOMIC DNA]</scope>
    <source>
        <strain evidence="3 4">VS20</strain>
    </source>
</reference>
<feature type="domain" description="Cytidyltransferase-like" evidence="2">
    <location>
        <begin position="201"/>
        <end position="336"/>
    </location>
</feature>
<dbReference type="RefSeq" id="XP_008613391.1">
    <property type="nucleotide sequence ID" value="XM_008615169.1"/>
</dbReference>
<dbReference type="Gene3D" id="3.40.50.620">
    <property type="entry name" value="HUPs"/>
    <property type="match status" value="1"/>
</dbReference>
<dbReference type="PANTHER" id="PTHR10695:SF46">
    <property type="entry name" value="BIFUNCTIONAL COENZYME A SYNTHASE-RELATED"/>
    <property type="match status" value="1"/>
</dbReference>
<evidence type="ECO:0000313" key="3">
    <source>
        <dbReference type="EMBL" id="EQC33268.1"/>
    </source>
</evidence>
<dbReference type="InterPro" id="IPR014729">
    <property type="entry name" value="Rossmann-like_a/b/a_fold"/>
</dbReference>
<evidence type="ECO:0000259" key="2">
    <source>
        <dbReference type="Pfam" id="PF01467"/>
    </source>
</evidence>
<dbReference type="InParanoid" id="T0RLS0"/>
<dbReference type="NCBIfam" id="TIGR00125">
    <property type="entry name" value="cyt_tran_rel"/>
    <property type="match status" value="1"/>
</dbReference>
<dbReference type="AlphaFoldDB" id="T0RLS0"/>
<dbReference type="SUPFAM" id="SSF52374">
    <property type="entry name" value="Nucleotidylyl transferase"/>
    <property type="match status" value="1"/>
</dbReference>
<feature type="transmembrane region" description="Helical" evidence="1">
    <location>
        <begin position="6"/>
        <end position="29"/>
    </location>
</feature>
<dbReference type="GO" id="GO:0004140">
    <property type="term" value="F:dephospho-CoA kinase activity"/>
    <property type="evidence" value="ECO:0007669"/>
    <property type="project" value="TreeGrafter"/>
</dbReference>
<proteinExistence type="predicted"/>
<dbReference type="PANTHER" id="PTHR10695">
    <property type="entry name" value="DEPHOSPHO-COA KINASE-RELATED"/>
    <property type="match status" value="1"/>
</dbReference>